<keyword evidence="3 6" id="KW-0812">Transmembrane</keyword>
<evidence type="ECO:0000256" key="2">
    <source>
        <dbReference type="ARBA" id="ARBA00008789"/>
    </source>
</evidence>
<dbReference type="InterPro" id="IPR018629">
    <property type="entry name" value="XK-rel"/>
</dbReference>
<proteinExistence type="inferred from homology"/>
<comment type="subcellular location">
    <subcellularLocation>
        <location evidence="1 6">Membrane</location>
        <topology evidence="1 6">Multi-pass membrane protein</topology>
    </subcellularLocation>
</comment>
<keyword evidence="4 6" id="KW-1133">Transmembrane helix</keyword>
<evidence type="ECO:0000313" key="7">
    <source>
        <dbReference type="EnsemblMetazoa" id="LLOJ005800-PA"/>
    </source>
</evidence>
<dbReference type="GO" id="GO:0005886">
    <property type="term" value="C:plasma membrane"/>
    <property type="evidence" value="ECO:0007669"/>
    <property type="project" value="UniProtKB-ARBA"/>
</dbReference>
<organism evidence="7 8">
    <name type="scientific">Lutzomyia longipalpis</name>
    <name type="common">Sand fly</name>
    <dbReference type="NCBI Taxonomy" id="7200"/>
    <lineage>
        <taxon>Eukaryota</taxon>
        <taxon>Metazoa</taxon>
        <taxon>Ecdysozoa</taxon>
        <taxon>Arthropoda</taxon>
        <taxon>Hexapoda</taxon>
        <taxon>Insecta</taxon>
        <taxon>Pterygota</taxon>
        <taxon>Neoptera</taxon>
        <taxon>Endopterygota</taxon>
        <taxon>Diptera</taxon>
        <taxon>Nematocera</taxon>
        <taxon>Psychodoidea</taxon>
        <taxon>Psychodidae</taxon>
        <taxon>Lutzomyia</taxon>
        <taxon>Lutzomyia</taxon>
    </lineage>
</organism>
<accession>A0A1B0CMB2</accession>
<evidence type="ECO:0000256" key="3">
    <source>
        <dbReference type="ARBA" id="ARBA00022692"/>
    </source>
</evidence>
<evidence type="ECO:0000256" key="1">
    <source>
        <dbReference type="ARBA" id="ARBA00004141"/>
    </source>
</evidence>
<dbReference type="Pfam" id="PF09815">
    <property type="entry name" value="XK-related"/>
    <property type="match status" value="1"/>
</dbReference>
<keyword evidence="5 6" id="KW-0472">Membrane</keyword>
<dbReference type="AlphaFoldDB" id="A0A1B0CMB2"/>
<comment type="caution">
    <text evidence="6">Lacks conserved residue(s) required for the propagation of feature annotation.</text>
</comment>
<dbReference type="EMBL" id="AJWK01018543">
    <property type="status" value="NOT_ANNOTATED_CDS"/>
    <property type="molecule type" value="Genomic_DNA"/>
</dbReference>
<dbReference type="Proteomes" id="UP000092461">
    <property type="component" value="Unassembled WGS sequence"/>
</dbReference>
<evidence type="ECO:0000256" key="5">
    <source>
        <dbReference type="ARBA" id="ARBA00023136"/>
    </source>
</evidence>
<reference evidence="7" key="1">
    <citation type="submission" date="2020-05" db="UniProtKB">
        <authorList>
            <consortium name="EnsemblMetazoa"/>
        </authorList>
    </citation>
    <scope>IDENTIFICATION</scope>
    <source>
        <strain evidence="7">Jacobina</strain>
    </source>
</reference>
<feature type="transmembrane region" description="Helical" evidence="6">
    <location>
        <begin position="21"/>
        <end position="46"/>
    </location>
</feature>
<dbReference type="EnsemblMetazoa" id="LLOJ005800-RA">
    <property type="protein sequence ID" value="LLOJ005800-PA"/>
    <property type="gene ID" value="LLOJ005800"/>
</dbReference>
<keyword evidence="8" id="KW-1185">Reference proteome</keyword>
<evidence type="ECO:0000256" key="4">
    <source>
        <dbReference type="ARBA" id="ARBA00022989"/>
    </source>
</evidence>
<comment type="similarity">
    <text evidence="2 6">Belongs to the XK family.</text>
</comment>
<dbReference type="VEuPathDB" id="VectorBase:LLOJ005800"/>
<evidence type="ECO:0000256" key="6">
    <source>
        <dbReference type="RuleBase" id="RU910716"/>
    </source>
</evidence>
<feature type="transmembrane region" description="Helical" evidence="6">
    <location>
        <begin position="52"/>
        <end position="75"/>
    </location>
</feature>
<evidence type="ECO:0000313" key="8">
    <source>
        <dbReference type="Proteomes" id="UP000092461"/>
    </source>
</evidence>
<dbReference type="VEuPathDB" id="VectorBase:LLONM1_004551"/>
<protein>
    <recommendedName>
        <fullName evidence="6">XK-related protein</fullName>
    </recommendedName>
</protein>
<sequence>MNDEENKVNRANIIHYSIETYFIWFSALIFVTELITDLCLVIYYFHEGQLQWATVTLTIIIVPQILCQIYSLVLLRSEEQTISGNVVFWHLCLM</sequence>
<name>A0A1B0CMB2_LUTLO</name>